<feature type="compositionally biased region" description="Basic and acidic residues" evidence="8">
    <location>
        <begin position="472"/>
        <end position="482"/>
    </location>
</feature>
<evidence type="ECO:0000256" key="4">
    <source>
        <dbReference type="ARBA" id="ARBA00022989"/>
    </source>
</evidence>
<dbReference type="InterPro" id="IPR013121">
    <property type="entry name" value="Fe_red_NAD-bd_6"/>
</dbReference>
<dbReference type="GO" id="GO:0042554">
    <property type="term" value="P:superoxide anion generation"/>
    <property type="evidence" value="ECO:0007669"/>
    <property type="project" value="TreeGrafter"/>
</dbReference>
<gene>
    <name evidence="12" type="ORF">H2200_002640</name>
</gene>
<dbReference type="PROSITE" id="PS00018">
    <property type="entry name" value="EF_HAND_1"/>
    <property type="match status" value="1"/>
</dbReference>
<evidence type="ECO:0000313" key="13">
    <source>
        <dbReference type="Proteomes" id="UP001172673"/>
    </source>
</evidence>
<dbReference type="Gene3D" id="2.40.30.10">
    <property type="entry name" value="Translation factors"/>
    <property type="match status" value="1"/>
</dbReference>
<dbReference type="SUPFAM" id="SSF63380">
    <property type="entry name" value="Riboflavin synthase domain-like"/>
    <property type="match status" value="1"/>
</dbReference>
<evidence type="ECO:0000256" key="1">
    <source>
        <dbReference type="ARBA" id="ARBA00004141"/>
    </source>
</evidence>
<organism evidence="12 13">
    <name type="scientific">Cladophialophora chaetospira</name>
    <dbReference type="NCBI Taxonomy" id="386627"/>
    <lineage>
        <taxon>Eukaryota</taxon>
        <taxon>Fungi</taxon>
        <taxon>Dikarya</taxon>
        <taxon>Ascomycota</taxon>
        <taxon>Pezizomycotina</taxon>
        <taxon>Eurotiomycetes</taxon>
        <taxon>Chaetothyriomycetidae</taxon>
        <taxon>Chaetothyriales</taxon>
        <taxon>Herpotrichiellaceae</taxon>
        <taxon>Cladophialophora</taxon>
    </lineage>
</organism>
<dbReference type="GO" id="GO:0006811">
    <property type="term" value="P:monoatomic ion transport"/>
    <property type="evidence" value="ECO:0007669"/>
    <property type="project" value="UniProtKB-KW"/>
</dbReference>
<feature type="transmembrane region" description="Helical" evidence="9">
    <location>
        <begin position="170"/>
        <end position="188"/>
    </location>
</feature>
<feature type="transmembrane region" description="Helical" evidence="9">
    <location>
        <begin position="268"/>
        <end position="288"/>
    </location>
</feature>
<dbReference type="Pfam" id="PF01794">
    <property type="entry name" value="Ferric_reduct"/>
    <property type="match status" value="1"/>
</dbReference>
<keyword evidence="5" id="KW-0560">Oxidoreductase</keyword>
<evidence type="ECO:0000256" key="2">
    <source>
        <dbReference type="ARBA" id="ARBA00022692"/>
    </source>
</evidence>
<sequence>MADDGTLTQQEINDFVTALDKDRDGNISYAELEAKLDAVYKELQPDARHYNLHHESRKQERHDFLRSLLDTEKDSIPAEDFKKTVASWKIPSLEEDNQAAKSEDDYMKHISWPRRLRAVWEVEGPEYLFLAVVVALQIGLGVWQCVKYAAGAKYQAALGWGVGMAKAAAGALYPTLFFMLLSMSRWFSTWMRRSYHISRAINWDLSQSFHVKISCVALALASLHAIGHLTGSFVFGSRSNRQDAVAALLGPDAVPRPYSAYIRSTPGWTGLTALGLFYTIASLSMPYVRKKSYEIFQLGHLLMFPMIGLLMAHGTAALLQFPVMGLVLAVPTLLVFAERLTRILSGFHKIPASLEVLDEETIRIHCTIPKRRIWRYKAGQYVFLQVPQISLFQWHPFTISTCIGRDMQLHIKTDGDWTEKLRELKDLKFVGIDGPYGAPAQRFYDFDQAIIVGAGIGVTPFSGVLNDLQENADHDWDQRRDSTSSNESNADPEVAPAPSTNPTTTTNTAHANDPRTALDRYRRVDFHWIVRDKNYLLWFSDLLNKISTSSPHRTPNIDIRIHNHLTKKRRDISQHVYRWLLEKHRTEAQPVSPLTGLIAPTHFGRPDFPKILNEHYDEMARLFARDKARKRKVGLFFCGAPIIGHALADLCHQMTLRGREDKSEIEYYFMIEVFG</sequence>
<dbReference type="PROSITE" id="PS51384">
    <property type="entry name" value="FAD_FR"/>
    <property type="match status" value="1"/>
</dbReference>
<dbReference type="SUPFAM" id="SSF52343">
    <property type="entry name" value="Ferredoxin reductase-like, C-terminal NADP-linked domain"/>
    <property type="match status" value="1"/>
</dbReference>
<evidence type="ECO:0000259" key="11">
    <source>
        <dbReference type="PROSITE" id="PS51384"/>
    </source>
</evidence>
<dbReference type="Pfam" id="PF08022">
    <property type="entry name" value="FAD_binding_8"/>
    <property type="match status" value="1"/>
</dbReference>
<dbReference type="InterPro" id="IPR018247">
    <property type="entry name" value="EF_Hand_1_Ca_BS"/>
</dbReference>
<dbReference type="GO" id="GO:0006952">
    <property type="term" value="P:defense response"/>
    <property type="evidence" value="ECO:0007669"/>
    <property type="project" value="TreeGrafter"/>
</dbReference>
<dbReference type="Proteomes" id="UP001172673">
    <property type="component" value="Unassembled WGS sequence"/>
</dbReference>
<keyword evidence="4 9" id="KW-1133">Transmembrane helix</keyword>
<evidence type="ECO:0000256" key="9">
    <source>
        <dbReference type="SAM" id="Phobius"/>
    </source>
</evidence>
<keyword evidence="6" id="KW-0406">Ion transport</keyword>
<keyword evidence="6" id="KW-0813">Transport</keyword>
<name>A0AA38XJH1_9EURO</name>
<feature type="domain" description="FAD-binding FR-type" evidence="11">
    <location>
        <begin position="327"/>
        <end position="442"/>
    </location>
</feature>
<feature type="transmembrane region" description="Helical" evidence="9">
    <location>
        <begin position="295"/>
        <end position="312"/>
    </location>
</feature>
<dbReference type="InterPro" id="IPR039261">
    <property type="entry name" value="FNR_nucleotide-bd"/>
</dbReference>
<dbReference type="Gene3D" id="1.10.238.10">
    <property type="entry name" value="EF-hand"/>
    <property type="match status" value="1"/>
</dbReference>
<dbReference type="SFLD" id="SFLDG01169">
    <property type="entry name" value="NADPH_oxidase_subgroup_(NOX)"/>
    <property type="match status" value="1"/>
</dbReference>
<feature type="region of interest" description="Disordered" evidence="8">
    <location>
        <begin position="472"/>
        <end position="514"/>
    </location>
</feature>
<dbReference type="GO" id="GO:0005509">
    <property type="term" value="F:calcium ion binding"/>
    <property type="evidence" value="ECO:0007669"/>
    <property type="project" value="InterPro"/>
</dbReference>
<feature type="transmembrane region" description="Helical" evidence="9">
    <location>
        <begin position="127"/>
        <end position="150"/>
    </location>
</feature>
<proteinExistence type="predicted"/>
<evidence type="ECO:0000259" key="10">
    <source>
        <dbReference type="PROSITE" id="PS50222"/>
    </source>
</evidence>
<reference evidence="12" key="1">
    <citation type="submission" date="2022-10" db="EMBL/GenBank/DDBJ databases">
        <title>Culturing micro-colonial fungi from biological soil crusts in the Mojave desert and describing Neophaeococcomyces mojavensis, and introducing the new genera and species Taxawa tesnikishii.</title>
        <authorList>
            <person name="Kurbessoian T."/>
            <person name="Stajich J.E."/>
        </authorList>
    </citation>
    <scope>NUCLEOTIDE SEQUENCE</scope>
    <source>
        <strain evidence="12">TK_41</strain>
    </source>
</reference>
<evidence type="ECO:0000256" key="7">
    <source>
        <dbReference type="ARBA" id="ARBA00023136"/>
    </source>
</evidence>
<dbReference type="GO" id="GO:0043020">
    <property type="term" value="C:NADPH oxidase complex"/>
    <property type="evidence" value="ECO:0007669"/>
    <property type="project" value="TreeGrafter"/>
</dbReference>
<dbReference type="Gene3D" id="3.40.50.80">
    <property type="entry name" value="Nucleotide-binding domain of ferredoxin-NADP reductase (FNR) module"/>
    <property type="match status" value="1"/>
</dbReference>
<dbReference type="PANTHER" id="PTHR11972:SF153">
    <property type="entry name" value="SUPEROXIDE-GENERATING NADPH OXIDASE HEAVY CHAIN SUBUNIT A"/>
    <property type="match status" value="1"/>
</dbReference>
<feature type="domain" description="EF-hand" evidence="10">
    <location>
        <begin position="7"/>
        <end position="42"/>
    </location>
</feature>
<dbReference type="InterPro" id="IPR013112">
    <property type="entry name" value="FAD-bd_8"/>
</dbReference>
<comment type="caution">
    <text evidence="12">The sequence shown here is derived from an EMBL/GenBank/DDBJ whole genome shotgun (WGS) entry which is preliminary data.</text>
</comment>
<dbReference type="Pfam" id="PF08030">
    <property type="entry name" value="NAD_binding_6"/>
    <property type="match status" value="1"/>
</dbReference>
<evidence type="ECO:0000256" key="3">
    <source>
        <dbReference type="ARBA" id="ARBA00022982"/>
    </source>
</evidence>
<dbReference type="InterPro" id="IPR002048">
    <property type="entry name" value="EF_hand_dom"/>
</dbReference>
<keyword evidence="2 9" id="KW-0812">Transmembrane</keyword>
<dbReference type="InterPro" id="IPR050369">
    <property type="entry name" value="RBOH/FRE"/>
</dbReference>
<dbReference type="InterPro" id="IPR017938">
    <property type="entry name" value="Riboflavin_synthase-like_b-brl"/>
</dbReference>
<evidence type="ECO:0000256" key="8">
    <source>
        <dbReference type="SAM" id="MobiDB-lite"/>
    </source>
</evidence>
<dbReference type="CDD" id="cd06186">
    <property type="entry name" value="NOX_Duox_like_FAD_NADP"/>
    <property type="match status" value="1"/>
</dbReference>
<dbReference type="PROSITE" id="PS50222">
    <property type="entry name" value="EF_HAND_2"/>
    <property type="match status" value="1"/>
</dbReference>
<dbReference type="EMBL" id="JAPDRK010000003">
    <property type="protein sequence ID" value="KAJ9614503.1"/>
    <property type="molecule type" value="Genomic_DNA"/>
</dbReference>
<dbReference type="GO" id="GO:0016175">
    <property type="term" value="F:superoxide-generating NAD(P)H oxidase activity"/>
    <property type="evidence" value="ECO:0007669"/>
    <property type="project" value="TreeGrafter"/>
</dbReference>
<feature type="transmembrane region" description="Helical" evidence="9">
    <location>
        <begin position="209"/>
        <end position="229"/>
    </location>
</feature>
<protein>
    <submittedName>
        <fullName evidence="12">Uncharacterized protein</fullName>
    </submittedName>
</protein>
<keyword evidence="13" id="KW-1185">Reference proteome</keyword>
<dbReference type="PANTHER" id="PTHR11972">
    <property type="entry name" value="NADPH OXIDASE"/>
    <property type="match status" value="1"/>
</dbReference>
<keyword evidence="3" id="KW-0249">Electron transport</keyword>
<accession>A0AA38XJH1</accession>
<evidence type="ECO:0000256" key="6">
    <source>
        <dbReference type="ARBA" id="ARBA00023065"/>
    </source>
</evidence>
<dbReference type="InterPro" id="IPR013130">
    <property type="entry name" value="Fe3_Rdtase_TM_dom"/>
</dbReference>
<evidence type="ECO:0000256" key="5">
    <source>
        <dbReference type="ARBA" id="ARBA00023002"/>
    </source>
</evidence>
<dbReference type="InterPro" id="IPR017927">
    <property type="entry name" value="FAD-bd_FR_type"/>
</dbReference>
<feature type="compositionally biased region" description="Low complexity" evidence="8">
    <location>
        <begin position="496"/>
        <end position="511"/>
    </location>
</feature>
<keyword evidence="7 9" id="KW-0472">Membrane</keyword>
<dbReference type="AlphaFoldDB" id="A0AA38XJH1"/>
<evidence type="ECO:0000313" key="12">
    <source>
        <dbReference type="EMBL" id="KAJ9614503.1"/>
    </source>
</evidence>
<comment type="subcellular location">
    <subcellularLocation>
        <location evidence="1">Membrane</location>
        <topology evidence="1">Multi-pass membrane protein</topology>
    </subcellularLocation>
</comment>